<comment type="caution">
    <text evidence="9">The sequence shown here is derived from an EMBL/GenBank/DDBJ whole genome shotgun (WGS) entry which is preliminary data.</text>
</comment>
<reference evidence="9 10" key="1">
    <citation type="submission" date="2016-04" db="EMBL/GenBank/DDBJ databases">
        <title>The genome of Intoshia linei affirms orthonectids as highly simplified spiralians.</title>
        <authorList>
            <person name="Mikhailov K.V."/>
            <person name="Slusarev G.S."/>
            <person name="Nikitin M.A."/>
            <person name="Logacheva M.D."/>
            <person name="Penin A."/>
            <person name="Aleoshin V."/>
            <person name="Panchin Y.V."/>
        </authorList>
    </citation>
    <scope>NUCLEOTIDE SEQUENCE [LARGE SCALE GENOMIC DNA]</scope>
    <source>
        <strain evidence="9">Intl2013</strain>
        <tissue evidence="9">Whole animal</tissue>
    </source>
</reference>
<keyword evidence="6 8" id="KW-0472">Membrane</keyword>
<feature type="transmembrane region" description="Helical" evidence="8">
    <location>
        <begin position="145"/>
        <end position="162"/>
    </location>
</feature>
<accession>A0A177ANI0</accession>
<keyword evidence="4" id="KW-0532">Neurotransmitter transport</keyword>
<dbReference type="SUPFAM" id="SSF103473">
    <property type="entry name" value="MFS general substrate transporter"/>
    <property type="match status" value="1"/>
</dbReference>
<dbReference type="AlphaFoldDB" id="A0A177ANI0"/>
<dbReference type="EMBL" id="LWCA01003095">
    <property type="protein sequence ID" value="OAF63588.1"/>
    <property type="molecule type" value="Genomic_DNA"/>
</dbReference>
<keyword evidence="3 8" id="KW-0812">Transmembrane</keyword>
<evidence type="ECO:0000313" key="9">
    <source>
        <dbReference type="EMBL" id="OAF63588.1"/>
    </source>
</evidence>
<protein>
    <recommendedName>
        <fullName evidence="11">Major facilitator superfamily (MFS) profile domain-containing protein</fullName>
    </recommendedName>
</protein>
<evidence type="ECO:0008006" key="11">
    <source>
        <dbReference type="Google" id="ProtNLM"/>
    </source>
</evidence>
<sequence length="163" mass="18848">MYVATDFLTLHCNKFFGNKIDEITSNPKKLRRMVLSIVCIALLLDNMLYMVIVPIIPFYVQNMYHQNNIAEKEKAQQNYTISLYNMSSTNHTFNINKTNTKYHPLIPYKQHQDSSIGLLFASKAFIQLAMNPVSGTVIDRVGYDYPLLFGLIIIFFSTSVCFW</sequence>
<comment type="subcellular location">
    <subcellularLocation>
        <location evidence="1">Membrane</location>
        <topology evidence="1">Multi-pass membrane protein</topology>
    </subcellularLocation>
</comment>
<evidence type="ECO:0000313" key="10">
    <source>
        <dbReference type="Proteomes" id="UP000078046"/>
    </source>
</evidence>
<keyword evidence="7" id="KW-0325">Glycoprotein</keyword>
<dbReference type="GO" id="GO:0030121">
    <property type="term" value="C:AP-1 adaptor complex"/>
    <property type="evidence" value="ECO:0007669"/>
    <property type="project" value="TreeGrafter"/>
</dbReference>
<proteinExistence type="predicted"/>
<organism evidence="9 10">
    <name type="scientific">Intoshia linei</name>
    <dbReference type="NCBI Taxonomy" id="1819745"/>
    <lineage>
        <taxon>Eukaryota</taxon>
        <taxon>Metazoa</taxon>
        <taxon>Spiralia</taxon>
        <taxon>Lophotrochozoa</taxon>
        <taxon>Mesozoa</taxon>
        <taxon>Orthonectida</taxon>
        <taxon>Rhopaluridae</taxon>
        <taxon>Intoshia</taxon>
    </lineage>
</organism>
<evidence type="ECO:0000256" key="4">
    <source>
        <dbReference type="ARBA" id="ARBA00022775"/>
    </source>
</evidence>
<evidence type="ECO:0000256" key="1">
    <source>
        <dbReference type="ARBA" id="ARBA00004141"/>
    </source>
</evidence>
<evidence type="ECO:0000256" key="5">
    <source>
        <dbReference type="ARBA" id="ARBA00022989"/>
    </source>
</evidence>
<dbReference type="InterPro" id="IPR050930">
    <property type="entry name" value="MFS_Vesicular_Transporter"/>
</dbReference>
<evidence type="ECO:0000256" key="3">
    <source>
        <dbReference type="ARBA" id="ARBA00022692"/>
    </source>
</evidence>
<dbReference type="PANTHER" id="PTHR23506:SF13">
    <property type="entry name" value="VESICULAR ACETYLCHOLINE TRANSPORTER"/>
    <property type="match status" value="1"/>
</dbReference>
<keyword evidence="2" id="KW-0813">Transport</keyword>
<keyword evidence="10" id="KW-1185">Reference proteome</keyword>
<evidence type="ECO:0000256" key="7">
    <source>
        <dbReference type="ARBA" id="ARBA00023180"/>
    </source>
</evidence>
<gene>
    <name evidence="9" type="ORF">A3Q56_08704</name>
</gene>
<feature type="transmembrane region" description="Helical" evidence="8">
    <location>
        <begin position="34"/>
        <end position="60"/>
    </location>
</feature>
<evidence type="ECO:0000256" key="6">
    <source>
        <dbReference type="ARBA" id="ARBA00023136"/>
    </source>
</evidence>
<dbReference type="Gene3D" id="1.20.1250.20">
    <property type="entry name" value="MFS general substrate transporter like domains"/>
    <property type="match status" value="1"/>
</dbReference>
<dbReference type="OrthoDB" id="5086884at2759"/>
<dbReference type="InterPro" id="IPR036259">
    <property type="entry name" value="MFS_trans_sf"/>
</dbReference>
<dbReference type="Proteomes" id="UP000078046">
    <property type="component" value="Unassembled WGS sequence"/>
</dbReference>
<dbReference type="GO" id="GO:0030122">
    <property type="term" value="C:AP-2 adaptor complex"/>
    <property type="evidence" value="ECO:0007669"/>
    <property type="project" value="TreeGrafter"/>
</dbReference>
<dbReference type="GO" id="GO:0005277">
    <property type="term" value="F:acetylcholine transmembrane transporter activity"/>
    <property type="evidence" value="ECO:0007669"/>
    <property type="project" value="TreeGrafter"/>
</dbReference>
<evidence type="ECO:0000256" key="8">
    <source>
        <dbReference type="SAM" id="Phobius"/>
    </source>
</evidence>
<dbReference type="GO" id="GO:0007268">
    <property type="term" value="P:chemical synaptic transmission"/>
    <property type="evidence" value="ECO:0007669"/>
    <property type="project" value="TreeGrafter"/>
</dbReference>
<name>A0A177ANI0_9BILA</name>
<dbReference type="GO" id="GO:0043195">
    <property type="term" value="C:terminal bouton"/>
    <property type="evidence" value="ECO:0007669"/>
    <property type="project" value="TreeGrafter"/>
</dbReference>
<evidence type="ECO:0000256" key="2">
    <source>
        <dbReference type="ARBA" id="ARBA00022448"/>
    </source>
</evidence>
<keyword evidence="5 8" id="KW-1133">Transmembrane helix</keyword>
<dbReference type="PANTHER" id="PTHR23506">
    <property type="entry name" value="GH10249P"/>
    <property type="match status" value="1"/>
</dbReference>